<dbReference type="EMBL" id="CP036275">
    <property type="protein sequence ID" value="QDU37714.1"/>
    <property type="molecule type" value="Genomic_DNA"/>
</dbReference>
<evidence type="ECO:0000256" key="6">
    <source>
        <dbReference type="ARBA" id="ARBA00022989"/>
    </source>
</evidence>
<evidence type="ECO:0000256" key="8">
    <source>
        <dbReference type="SAM" id="Phobius"/>
    </source>
</evidence>
<feature type="chain" id="PRO_5021796234" description="Glycosyltransferase RgtA/B/C/D-like domain-containing protein" evidence="9">
    <location>
        <begin position="22"/>
        <end position="603"/>
    </location>
</feature>
<feature type="domain" description="Glycosyltransferase RgtA/B/C/D-like" evidence="10">
    <location>
        <begin position="112"/>
        <end position="236"/>
    </location>
</feature>
<dbReference type="AlphaFoldDB" id="A0A517Z5H3"/>
<dbReference type="PANTHER" id="PTHR33908:SF11">
    <property type="entry name" value="MEMBRANE PROTEIN"/>
    <property type="match status" value="1"/>
</dbReference>
<evidence type="ECO:0000259" key="10">
    <source>
        <dbReference type="Pfam" id="PF13231"/>
    </source>
</evidence>
<dbReference type="Proteomes" id="UP000320496">
    <property type="component" value="Chromosome"/>
</dbReference>
<proteinExistence type="predicted"/>
<feature type="transmembrane region" description="Helical" evidence="8">
    <location>
        <begin position="335"/>
        <end position="364"/>
    </location>
</feature>
<evidence type="ECO:0000256" key="4">
    <source>
        <dbReference type="ARBA" id="ARBA00022679"/>
    </source>
</evidence>
<sequence length="603" mass="66627" precursor="true">MSRATRCTAALLLLAHGVLLAASIPQNSVTIDEVVHLPTGIAYWERGEFWGYHHNPPLIRLLFALPAVLVDVPTDYRGYEHRVHPRGMDCLLGRNFMLLNGPHYMLIYCLCRSVTAALSVIGGYFIFRWSRELFGDAGGLFSLGLWVVCPNVLGHGGLVTPDVGSAVIGFVATFQFWRYLRDRSSIRALWCGVLLGLVEAAKFTFVLLPFAWGLIALIALWRAGLREWIRCACHAGVVLFTSLMVLNNLYLGQGTGRPLGSFEFHSHTLTRPITGVHPAGVPSRVNRFRGTALENVPIPLPEHYVLGFDDQMYDADSGLYYNYLRGDLRRGEGHWYYYLYCMLVKTPVGTLVLVAAAVLLSLWSQCRADLVSEAVLIIPAVLFFVAISSRTGLNSHLRYVLPVYPLLFVFVGRLGRIAAARPFVQAILVVTVASNAMSVVRVHPHYLAYFNEPAGGPANALSHLADSNIDWGQGLIALRDWLEEHAPGQKIRLAYFGTMFPEVLGIDYEVPPFGPDAAPTWEDPGSVGPVPGLQAVGANYLLGIPFPTPDGTGHQIPVPLNAYTYYRNFEPVATPGWSIYVYDLKLQEVNAVRRELGLPLLSD</sequence>
<feature type="signal peptide" evidence="9">
    <location>
        <begin position="1"/>
        <end position="21"/>
    </location>
</feature>
<keyword evidence="3" id="KW-0328">Glycosyltransferase</keyword>
<dbReference type="Pfam" id="PF13231">
    <property type="entry name" value="PMT_2"/>
    <property type="match status" value="1"/>
</dbReference>
<gene>
    <name evidence="11" type="ORF">Mal4_20300</name>
</gene>
<feature type="transmembrane region" description="Helical" evidence="8">
    <location>
        <begin position="105"/>
        <end position="126"/>
    </location>
</feature>
<dbReference type="RefSeq" id="WP_197444280.1">
    <property type="nucleotide sequence ID" value="NZ_CP036275.1"/>
</dbReference>
<keyword evidence="2" id="KW-1003">Cell membrane</keyword>
<dbReference type="InterPro" id="IPR050297">
    <property type="entry name" value="LipidA_mod_glycosyltrf_83"/>
</dbReference>
<keyword evidence="9" id="KW-0732">Signal</keyword>
<dbReference type="KEGG" id="mri:Mal4_20300"/>
<evidence type="ECO:0000256" key="1">
    <source>
        <dbReference type="ARBA" id="ARBA00004651"/>
    </source>
</evidence>
<evidence type="ECO:0000256" key="2">
    <source>
        <dbReference type="ARBA" id="ARBA00022475"/>
    </source>
</evidence>
<evidence type="ECO:0000256" key="5">
    <source>
        <dbReference type="ARBA" id="ARBA00022692"/>
    </source>
</evidence>
<keyword evidence="12" id="KW-1185">Reference proteome</keyword>
<keyword evidence="7 8" id="KW-0472">Membrane</keyword>
<feature type="transmembrane region" description="Helical" evidence="8">
    <location>
        <begin position="370"/>
        <end position="387"/>
    </location>
</feature>
<dbReference type="GO" id="GO:0016763">
    <property type="term" value="F:pentosyltransferase activity"/>
    <property type="evidence" value="ECO:0007669"/>
    <property type="project" value="TreeGrafter"/>
</dbReference>
<evidence type="ECO:0000256" key="7">
    <source>
        <dbReference type="ARBA" id="ARBA00023136"/>
    </source>
</evidence>
<dbReference type="GO" id="GO:0009103">
    <property type="term" value="P:lipopolysaccharide biosynthetic process"/>
    <property type="evidence" value="ECO:0007669"/>
    <property type="project" value="UniProtKB-ARBA"/>
</dbReference>
<organism evidence="11 12">
    <name type="scientific">Maioricimonas rarisocia</name>
    <dbReference type="NCBI Taxonomy" id="2528026"/>
    <lineage>
        <taxon>Bacteria</taxon>
        <taxon>Pseudomonadati</taxon>
        <taxon>Planctomycetota</taxon>
        <taxon>Planctomycetia</taxon>
        <taxon>Planctomycetales</taxon>
        <taxon>Planctomycetaceae</taxon>
        <taxon>Maioricimonas</taxon>
    </lineage>
</organism>
<feature type="transmembrane region" description="Helical" evidence="8">
    <location>
        <begin position="133"/>
        <end position="153"/>
    </location>
</feature>
<keyword evidence="6 8" id="KW-1133">Transmembrane helix</keyword>
<protein>
    <recommendedName>
        <fullName evidence="10">Glycosyltransferase RgtA/B/C/D-like domain-containing protein</fullName>
    </recommendedName>
</protein>
<dbReference type="InterPro" id="IPR038731">
    <property type="entry name" value="RgtA/B/C-like"/>
</dbReference>
<evidence type="ECO:0000313" key="12">
    <source>
        <dbReference type="Proteomes" id="UP000320496"/>
    </source>
</evidence>
<accession>A0A517Z5H3</accession>
<dbReference type="GO" id="GO:0005886">
    <property type="term" value="C:plasma membrane"/>
    <property type="evidence" value="ECO:0007669"/>
    <property type="project" value="UniProtKB-SubCell"/>
</dbReference>
<comment type="subcellular location">
    <subcellularLocation>
        <location evidence="1">Cell membrane</location>
        <topology evidence="1">Multi-pass membrane protein</topology>
    </subcellularLocation>
</comment>
<keyword evidence="5 8" id="KW-0812">Transmembrane</keyword>
<reference evidence="11 12" key="1">
    <citation type="submission" date="2019-02" db="EMBL/GenBank/DDBJ databases">
        <title>Deep-cultivation of Planctomycetes and their phenomic and genomic characterization uncovers novel biology.</title>
        <authorList>
            <person name="Wiegand S."/>
            <person name="Jogler M."/>
            <person name="Boedeker C."/>
            <person name="Pinto D."/>
            <person name="Vollmers J."/>
            <person name="Rivas-Marin E."/>
            <person name="Kohn T."/>
            <person name="Peeters S.H."/>
            <person name="Heuer A."/>
            <person name="Rast P."/>
            <person name="Oberbeckmann S."/>
            <person name="Bunk B."/>
            <person name="Jeske O."/>
            <person name="Meyerdierks A."/>
            <person name="Storesund J.E."/>
            <person name="Kallscheuer N."/>
            <person name="Luecker S."/>
            <person name="Lage O.M."/>
            <person name="Pohl T."/>
            <person name="Merkel B.J."/>
            <person name="Hornburger P."/>
            <person name="Mueller R.-W."/>
            <person name="Bruemmer F."/>
            <person name="Labrenz M."/>
            <person name="Spormann A.M."/>
            <person name="Op den Camp H."/>
            <person name="Overmann J."/>
            <person name="Amann R."/>
            <person name="Jetten M.S.M."/>
            <person name="Mascher T."/>
            <person name="Medema M.H."/>
            <person name="Devos D.P."/>
            <person name="Kaster A.-K."/>
            <person name="Ovreas L."/>
            <person name="Rohde M."/>
            <person name="Galperin M.Y."/>
            <person name="Jogler C."/>
        </authorList>
    </citation>
    <scope>NUCLEOTIDE SEQUENCE [LARGE SCALE GENOMIC DNA]</scope>
    <source>
        <strain evidence="11 12">Mal4</strain>
    </source>
</reference>
<evidence type="ECO:0000313" key="11">
    <source>
        <dbReference type="EMBL" id="QDU37714.1"/>
    </source>
</evidence>
<dbReference type="PANTHER" id="PTHR33908">
    <property type="entry name" value="MANNOSYLTRANSFERASE YKCB-RELATED"/>
    <property type="match status" value="1"/>
</dbReference>
<evidence type="ECO:0000256" key="9">
    <source>
        <dbReference type="SAM" id="SignalP"/>
    </source>
</evidence>
<name>A0A517Z5H3_9PLAN</name>
<keyword evidence="4" id="KW-0808">Transferase</keyword>
<feature type="transmembrane region" description="Helical" evidence="8">
    <location>
        <begin position="399"/>
        <end position="417"/>
    </location>
</feature>
<evidence type="ECO:0000256" key="3">
    <source>
        <dbReference type="ARBA" id="ARBA00022676"/>
    </source>
</evidence>
<feature type="transmembrane region" description="Helical" evidence="8">
    <location>
        <begin position="189"/>
        <end position="221"/>
    </location>
</feature>